<proteinExistence type="inferred from homology"/>
<dbReference type="Pfam" id="PF03653">
    <property type="entry name" value="UPF0093"/>
    <property type="match status" value="1"/>
</dbReference>
<dbReference type="PANTHER" id="PTHR40255">
    <property type="entry name" value="UPF0093 MEMBRANE PROTEIN SLR1790"/>
    <property type="match status" value="1"/>
</dbReference>
<keyword evidence="8 14" id="KW-0479">Metal-binding</keyword>
<evidence type="ECO:0000256" key="13">
    <source>
        <dbReference type="ARBA" id="ARBA00048390"/>
    </source>
</evidence>
<dbReference type="HAMAP" id="MF_02239">
    <property type="entry name" value="HemJ"/>
    <property type="match status" value="1"/>
</dbReference>
<protein>
    <recommendedName>
        <fullName evidence="4 14">Protoporphyrinogen IX oxidase</fullName>
        <shortName evidence="14">PPO</shortName>
        <ecNumber evidence="14 15">1.3.99.-</ecNumber>
    </recommendedName>
</protein>
<feature type="transmembrane region" description="Helical" evidence="14">
    <location>
        <begin position="86"/>
        <end position="105"/>
    </location>
</feature>
<reference evidence="16 17" key="1">
    <citation type="submission" date="2019-06" db="EMBL/GenBank/DDBJ databases">
        <title>Whole genome sequence for Rhodospirillaceae sp. R148.</title>
        <authorList>
            <person name="Wang G."/>
        </authorList>
    </citation>
    <scope>NUCLEOTIDE SEQUENCE [LARGE SCALE GENOMIC DNA]</scope>
    <source>
        <strain evidence="16 17">R148</strain>
    </source>
</reference>
<keyword evidence="10 14" id="KW-0560">Oxidoreductase</keyword>
<comment type="function">
    <text evidence="14 15">Catalyzes the oxidation of protoporphyrinogen IX to protoporphyrin IX.</text>
</comment>
<comment type="pathway">
    <text evidence="2 14 15">Porphyrin-containing compound metabolism; protoporphyrin-IX biosynthesis; protoporphyrin-IX from protoporphyrinogen-IX: step 1/1.</text>
</comment>
<feature type="binding site" description="axial binding residue" evidence="14">
    <location>
        <position position="16"/>
    </location>
    <ligand>
        <name>heme</name>
        <dbReference type="ChEBI" id="CHEBI:30413"/>
    </ligand>
    <ligandPart>
        <name>Fe</name>
        <dbReference type="ChEBI" id="CHEBI:18248"/>
    </ligandPart>
</feature>
<comment type="catalytic activity">
    <reaction evidence="13 14 15">
        <text>protoporphyrinogen IX + 3 A = protoporphyrin IX + 3 AH2</text>
        <dbReference type="Rhea" id="RHEA:62000"/>
        <dbReference type="ChEBI" id="CHEBI:13193"/>
        <dbReference type="ChEBI" id="CHEBI:17499"/>
        <dbReference type="ChEBI" id="CHEBI:57306"/>
        <dbReference type="ChEBI" id="CHEBI:57307"/>
    </reaction>
</comment>
<evidence type="ECO:0000256" key="11">
    <source>
        <dbReference type="ARBA" id="ARBA00023004"/>
    </source>
</evidence>
<evidence type="ECO:0000256" key="3">
    <source>
        <dbReference type="ARBA" id="ARBA00006501"/>
    </source>
</evidence>
<evidence type="ECO:0000256" key="4">
    <source>
        <dbReference type="ARBA" id="ARBA00017504"/>
    </source>
</evidence>
<comment type="caution">
    <text evidence="16">The sequence shown here is derived from an EMBL/GenBank/DDBJ whole genome shotgun (WGS) entry which is preliminary data.</text>
</comment>
<evidence type="ECO:0000256" key="9">
    <source>
        <dbReference type="ARBA" id="ARBA00022989"/>
    </source>
</evidence>
<feature type="binding site" description="axial binding residue" evidence="14">
    <location>
        <position position="91"/>
    </location>
    <ligand>
        <name>heme</name>
        <dbReference type="ChEBI" id="CHEBI:30413"/>
    </ligand>
    <ligandPart>
        <name>Fe</name>
        <dbReference type="ChEBI" id="CHEBI:18248"/>
    </ligandPart>
</feature>
<dbReference type="RefSeq" id="WP_142897013.1">
    <property type="nucleotide sequence ID" value="NZ_ML660055.1"/>
</dbReference>
<keyword evidence="9 14" id="KW-1133">Transmembrane helix</keyword>
<dbReference type="Proteomes" id="UP000315252">
    <property type="component" value="Unassembled WGS sequence"/>
</dbReference>
<gene>
    <name evidence="16" type="primary">hemJ</name>
    <name evidence="16" type="ORF">FKG95_14160</name>
</gene>
<evidence type="ECO:0000256" key="7">
    <source>
        <dbReference type="ARBA" id="ARBA00022692"/>
    </source>
</evidence>
<comment type="subcellular location">
    <subcellularLocation>
        <location evidence="1 14">Cell membrane</location>
        <topology evidence="1 14">Multi-pass membrane protein</topology>
    </subcellularLocation>
</comment>
<dbReference type="PIRSF" id="PIRSF004638">
    <property type="entry name" value="UCP004638"/>
    <property type="match status" value="1"/>
</dbReference>
<keyword evidence="17" id="KW-1185">Reference proteome</keyword>
<evidence type="ECO:0000256" key="6">
    <source>
        <dbReference type="ARBA" id="ARBA00022617"/>
    </source>
</evidence>
<dbReference type="AlphaFoldDB" id="A0A545TRI6"/>
<evidence type="ECO:0000256" key="1">
    <source>
        <dbReference type="ARBA" id="ARBA00004651"/>
    </source>
</evidence>
<keyword evidence="12 14" id="KW-0472">Membrane</keyword>
<dbReference type="EMBL" id="VHSH01000004">
    <property type="protein sequence ID" value="TQV79833.1"/>
    <property type="molecule type" value="Genomic_DNA"/>
</dbReference>
<feature type="transmembrane region" description="Helical" evidence="14">
    <location>
        <begin position="126"/>
        <end position="144"/>
    </location>
</feature>
<evidence type="ECO:0000313" key="17">
    <source>
        <dbReference type="Proteomes" id="UP000315252"/>
    </source>
</evidence>
<dbReference type="PANTHER" id="PTHR40255:SF1">
    <property type="entry name" value="PROTOPORPHYRINOGEN IX OXIDASE"/>
    <property type="match status" value="1"/>
</dbReference>
<comment type="subunit">
    <text evidence="14">Homodimer.</text>
</comment>
<keyword evidence="5 14" id="KW-1003">Cell membrane</keyword>
<organism evidence="16 17">
    <name type="scientific">Denitrobaculum tricleocarpae</name>
    <dbReference type="NCBI Taxonomy" id="2591009"/>
    <lineage>
        <taxon>Bacteria</taxon>
        <taxon>Pseudomonadati</taxon>
        <taxon>Pseudomonadota</taxon>
        <taxon>Alphaproteobacteria</taxon>
        <taxon>Rhodospirillales</taxon>
        <taxon>Rhodospirillaceae</taxon>
        <taxon>Denitrobaculum</taxon>
    </lineage>
</organism>
<evidence type="ECO:0000256" key="15">
    <source>
        <dbReference type="PIRNR" id="PIRNR004638"/>
    </source>
</evidence>
<sequence length="147" mass="17055">MAGFLGDAYSWVKALHIISVIAWMAGMLYLPRLYVYHCTAEPGSKQSETFKIMERRLLKAITTPAMIASWVFGLLLMVNLEAWTEPWFHAKLTLLIGMQIVHGALSRWRKAFERDENRHSETYYRYMNEVPTLLMIGIVIFVVVKPF</sequence>
<keyword evidence="7 14" id="KW-0812">Transmembrane</keyword>
<accession>A0A545TRI6</accession>
<feature type="transmembrane region" description="Helical" evidence="14">
    <location>
        <begin position="57"/>
        <end position="80"/>
    </location>
</feature>
<comment type="similarity">
    <text evidence="3 14 15">Belongs to the HemJ family.</text>
</comment>
<dbReference type="GO" id="GO:0005886">
    <property type="term" value="C:plasma membrane"/>
    <property type="evidence" value="ECO:0007669"/>
    <property type="project" value="UniProtKB-SubCell"/>
</dbReference>
<name>A0A545TRI6_9PROT</name>
<dbReference type="GO" id="GO:0046872">
    <property type="term" value="F:metal ion binding"/>
    <property type="evidence" value="ECO:0007669"/>
    <property type="project" value="UniProtKB-UniRule"/>
</dbReference>
<evidence type="ECO:0000256" key="14">
    <source>
        <dbReference type="HAMAP-Rule" id="MF_02239"/>
    </source>
</evidence>
<dbReference type="InterPro" id="IPR005265">
    <property type="entry name" value="HemJ-like"/>
</dbReference>
<evidence type="ECO:0000256" key="5">
    <source>
        <dbReference type="ARBA" id="ARBA00022475"/>
    </source>
</evidence>
<dbReference type="UniPathway" id="UPA00251">
    <property type="reaction ID" value="UER00324"/>
</dbReference>
<comment type="cofactor">
    <cofactor evidence="14 15">
        <name>heme b</name>
        <dbReference type="ChEBI" id="CHEBI:60344"/>
    </cofactor>
    <text evidence="14 15">Binds 1 heme b (iron(II)-protoporphyrin IX) group per subunit.</text>
</comment>
<dbReference type="OrthoDB" id="9800824at2"/>
<feature type="transmembrane region" description="Helical" evidence="14">
    <location>
        <begin position="14"/>
        <end position="36"/>
    </location>
</feature>
<evidence type="ECO:0000256" key="8">
    <source>
        <dbReference type="ARBA" id="ARBA00022723"/>
    </source>
</evidence>
<evidence type="ECO:0000256" key="12">
    <source>
        <dbReference type="ARBA" id="ARBA00023136"/>
    </source>
</evidence>
<evidence type="ECO:0000256" key="10">
    <source>
        <dbReference type="ARBA" id="ARBA00023002"/>
    </source>
</evidence>
<dbReference type="GO" id="GO:0006782">
    <property type="term" value="P:protoporphyrinogen IX biosynthetic process"/>
    <property type="evidence" value="ECO:0007669"/>
    <property type="project" value="UniProtKB-UniRule"/>
</dbReference>
<dbReference type="EC" id="1.3.99.-" evidence="14 15"/>
<dbReference type="GO" id="GO:0070818">
    <property type="term" value="F:protoporphyrinogen oxidase activity"/>
    <property type="evidence" value="ECO:0007669"/>
    <property type="project" value="UniProtKB-UniRule"/>
</dbReference>
<evidence type="ECO:0000313" key="16">
    <source>
        <dbReference type="EMBL" id="TQV79833.1"/>
    </source>
</evidence>
<evidence type="ECO:0000256" key="2">
    <source>
        <dbReference type="ARBA" id="ARBA00005073"/>
    </source>
</evidence>
<keyword evidence="11 14" id="KW-0408">Iron</keyword>
<dbReference type="NCBIfam" id="TIGR00701">
    <property type="entry name" value="protoporphyrinogen oxidase HemJ"/>
    <property type="match status" value="1"/>
</dbReference>
<keyword evidence="6 14" id="KW-0349">Heme</keyword>